<feature type="transmembrane region" description="Helical" evidence="1">
    <location>
        <begin position="80"/>
        <end position="108"/>
    </location>
</feature>
<accession>A0A381U6W4</accession>
<sequence>MPKLNFEHWAVTFVIISFCGATFWISTTFDRMPPILKRGIQPADFPQLILILMLVLTVAMIWLDPIIVDKRLDSKTVGSLVLFGVFGGLTFIDLFLALGAVAALLAMFWGERRWHVVVGIGLMMPALIFLLFDQVFEIRFPRGVLTNLWYG</sequence>
<evidence type="ECO:0000256" key="1">
    <source>
        <dbReference type="SAM" id="Phobius"/>
    </source>
</evidence>
<keyword evidence="1" id="KW-1133">Transmembrane helix</keyword>
<feature type="transmembrane region" description="Helical" evidence="1">
    <location>
        <begin position="114"/>
        <end position="132"/>
    </location>
</feature>
<keyword evidence="1" id="KW-0472">Membrane</keyword>
<dbReference type="EMBL" id="UINC01005817">
    <property type="protein sequence ID" value="SVA23734.1"/>
    <property type="molecule type" value="Genomic_DNA"/>
</dbReference>
<keyword evidence="1" id="KW-0812">Transmembrane</keyword>
<feature type="transmembrane region" description="Helical" evidence="1">
    <location>
        <begin position="47"/>
        <end position="68"/>
    </location>
</feature>
<proteinExistence type="predicted"/>
<evidence type="ECO:0000259" key="2">
    <source>
        <dbReference type="Pfam" id="PF07331"/>
    </source>
</evidence>
<feature type="transmembrane region" description="Helical" evidence="1">
    <location>
        <begin position="9"/>
        <end position="27"/>
    </location>
</feature>
<evidence type="ECO:0000313" key="3">
    <source>
        <dbReference type="EMBL" id="SVA23734.1"/>
    </source>
</evidence>
<dbReference type="AlphaFoldDB" id="A0A381U6W4"/>
<organism evidence="3">
    <name type="scientific">marine metagenome</name>
    <dbReference type="NCBI Taxonomy" id="408172"/>
    <lineage>
        <taxon>unclassified sequences</taxon>
        <taxon>metagenomes</taxon>
        <taxon>ecological metagenomes</taxon>
    </lineage>
</organism>
<gene>
    <name evidence="3" type="ORF">METZ01_LOCUS76588</name>
</gene>
<reference evidence="3" key="1">
    <citation type="submission" date="2018-05" db="EMBL/GenBank/DDBJ databases">
        <authorList>
            <person name="Lanie J.A."/>
            <person name="Ng W.-L."/>
            <person name="Kazmierczak K.M."/>
            <person name="Andrzejewski T.M."/>
            <person name="Davidsen T.M."/>
            <person name="Wayne K.J."/>
            <person name="Tettelin H."/>
            <person name="Glass J.I."/>
            <person name="Rusch D."/>
            <person name="Podicherti R."/>
            <person name="Tsui H.-C.T."/>
            <person name="Winkler M.E."/>
        </authorList>
    </citation>
    <scope>NUCLEOTIDE SEQUENCE</scope>
</reference>
<name>A0A381U6W4_9ZZZZ</name>
<dbReference type="Pfam" id="PF07331">
    <property type="entry name" value="TctB"/>
    <property type="match status" value="1"/>
</dbReference>
<protein>
    <recommendedName>
        <fullName evidence="2">DUF1468 domain-containing protein</fullName>
    </recommendedName>
</protein>
<dbReference type="InterPro" id="IPR009936">
    <property type="entry name" value="DUF1468"/>
</dbReference>
<feature type="domain" description="DUF1468" evidence="2">
    <location>
        <begin position="11"/>
        <end position="141"/>
    </location>
</feature>